<feature type="chain" id="PRO_5046269991" evidence="2">
    <location>
        <begin position="25"/>
        <end position="150"/>
    </location>
</feature>
<feature type="signal peptide" evidence="2">
    <location>
        <begin position="1"/>
        <end position="24"/>
    </location>
</feature>
<keyword evidence="4" id="KW-1185">Reference proteome</keyword>
<dbReference type="EMBL" id="JALQCX010000002">
    <property type="protein sequence ID" value="MCK9812653.1"/>
    <property type="molecule type" value="Genomic_DNA"/>
</dbReference>
<dbReference type="RefSeq" id="WP_268260890.1">
    <property type="nucleotide sequence ID" value="NZ_JALQCX010000002.1"/>
</dbReference>
<proteinExistence type="predicted"/>
<organism evidence="3 4">
    <name type="scientific">Pseudomonas morbosilactucae</name>
    <dbReference type="NCBI Taxonomy" id="2938197"/>
    <lineage>
        <taxon>Bacteria</taxon>
        <taxon>Pseudomonadati</taxon>
        <taxon>Pseudomonadota</taxon>
        <taxon>Gammaproteobacteria</taxon>
        <taxon>Pseudomonadales</taxon>
        <taxon>Pseudomonadaceae</taxon>
        <taxon>Pseudomonas</taxon>
    </lineage>
</organism>
<name>A0ABT0J9U3_9PSED</name>
<evidence type="ECO:0000256" key="2">
    <source>
        <dbReference type="SAM" id="SignalP"/>
    </source>
</evidence>
<sequence length="150" mass="16520">MFRLFTSALLLNTLLLSGCGTYMARGGSMDWRDDRYYRGTKTSAQLVTGYDMGYARMLTGGCWVMVVCPIIMIGTLPGDIVVDTLLLPYDALQPERPKRNMHVNMKDHPPLEPLEGVEPLEQPGQPVSATPPQAPVAEQPPAPQPQPQPE</sequence>
<dbReference type="Proteomes" id="UP001155163">
    <property type="component" value="Unassembled WGS sequence"/>
</dbReference>
<reference evidence="3 4" key="1">
    <citation type="journal article" date="2022" name="Int. J. Syst. Evol. Microbiol.">
        <title>Pseudomonas aegrilactucae sp. nov. and Pseudomonas morbosilactucae sp. nov., pathogens causing bacterial rot of lettuce in Japan.</title>
        <authorList>
            <person name="Sawada H."/>
            <person name="Fujikawa T."/>
            <person name="Satou M."/>
        </authorList>
    </citation>
    <scope>NUCLEOTIDE SEQUENCE [LARGE SCALE GENOMIC DNA]</scope>
    <source>
        <strain evidence="3 4">MAFF 302046</strain>
    </source>
</reference>
<reference evidence="3 4" key="2">
    <citation type="journal article" date="2023" name="Plant Pathol.">
        <title>Dismantling and reorganizing Pseudomonas marginalis sensu#lato.</title>
        <authorList>
            <person name="Sawada H."/>
            <person name="Fujikawa T."/>
            <person name="Satou M."/>
        </authorList>
    </citation>
    <scope>NUCLEOTIDE SEQUENCE [LARGE SCALE GENOMIC DNA]</scope>
    <source>
        <strain evidence="3 4">MAFF 302046</strain>
    </source>
</reference>
<keyword evidence="2" id="KW-0732">Signal</keyword>
<accession>A0ABT0J9U3</accession>
<gene>
    <name evidence="3" type="ORF">M1B35_00450</name>
</gene>
<evidence type="ECO:0000313" key="3">
    <source>
        <dbReference type="EMBL" id="MCK9812653.1"/>
    </source>
</evidence>
<feature type="compositionally biased region" description="Basic and acidic residues" evidence="1">
    <location>
        <begin position="96"/>
        <end position="110"/>
    </location>
</feature>
<evidence type="ECO:0000256" key="1">
    <source>
        <dbReference type="SAM" id="MobiDB-lite"/>
    </source>
</evidence>
<dbReference type="PROSITE" id="PS51257">
    <property type="entry name" value="PROKAR_LIPOPROTEIN"/>
    <property type="match status" value="1"/>
</dbReference>
<feature type="region of interest" description="Disordered" evidence="1">
    <location>
        <begin position="96"/>
        <end position="150"/>
    </location>
</feature>
<protein>
    <submittedName>
        <fullName evidence="3">YceK/YidQ family lipoprotein</fullName>
    </submittedName>
</protein>
<comment type="caution">
    <text evidence="3">The sequence shown here is derived from an EMBL/GenBank/DDBJ whole genome shotgun (WGS) entry which is preliminary data.</text>
</comment>
<keyword evidence="3" id="KW-0449">Lipoprotein</keyword>
<feature type="compositionally biased region" description="Pro residues" evidence="1">
    <location>
        <begin position="132"/>
        <end position="150"/>
    </location>
</feature>
<evidence type="ECO:0000313" key="4">
    <source>
        <dbReference type="Proteomes" id="UP001155163"/>
    </source>
</evidence>